<sequence length="941" mass="105060">MVWMMREYGSQPPKQDSEHFTLRMHHGGVFKGIRTHVYVGGTVTCFDFCDEDEISYMELVNMASEVGEFTTVDFYGMIFNGSMALIKGDADMAKLCKTIGKNRVVDCYMITTLTEGLQTQESQACRSKGKTDKGKSVVADVVNVGVGGDEDTDDYDPDSTSSEDDDSDVDINESDFDNDDDAMFDCNVDNDVEFIGLGKSEVTYDDTPVVDNLVNIDGDEDVESNDELRSNDSNSDGEGGIDNGVKHAVFNENTDMVNPIFEVGMEFKTHAVFRDAVKEYAVKWGKEIKFLKSDRRQVRAKCKDGCPWDIYCAYVPNDLVYRVKTFKDVHSCVRSFNVKWVSTKWIGSSAQQFSLLNSYAAEILKTNVGTTVKLKVKPVPGSESEVKFKRFYICWGALKKGFMEGCRPVIGLDGCHLKGPHGGILLTVVGIDANNCIYPLAYAVVEKEKKKTWLWFLELLGEDLKIENSFRFTFMSDKQKGLIDSVSTLFPNASHRFYVRHMYNNFKGEFKGLVVKEILWKAARATTVPHFIKAMEEMKAVDPRACNWLCERPPVHWSRSHFDTFPKCDILLNNLCESYNSAILPAREQPIISMLERIRLILMETIHKRRDAMMRSKHPICPKIVKRIEKTKDELHNWIPRWFGSDHYEVYGPNGMQYRVNLINKSCGCRKWDISGVPCVHALASIKFLSQDPFNYVHECYKVDTYLKCYGNLLSPMNGRDLWPETDNPFMLPPDVKKRSGRPKKARRREPDEPQDPTKLSKRGVKMRCSACGTVGHNKRGCKQGASTSATPTPNPASTSATPTPASTTPAPTPTPASKRVRNNATTSTNASPSPSSAPMVRMNASAANNRNATPTPYIAPMRRNASATTNSKATPIPNTAPRRAKLPMVRKNATPTPHVGSQQSKATSSLTINSSVSNKGNSGSKVGSVSNSRALSNQKM</sequence>
<name>A0ACC0PP24_RHOML</name>
<evidence type="ECO:0000313" key="1">
    <source>
        <dbReference type="EMBL" id="KAI8567440.1"/>
    </source>
</evidence>
<proteinExistence type="predicted"/>
<dbReference type="EMBL" id="CM046389">
    <property type="protein sequence ID" value="KAI8567440.1"/>
    <property type="molecule type" value="Genomic_DNA"/>
</dbReference>
<gene>
    <name evidence="1" type="ORF">RHMOL_Rhmol02G0122400</name>
</gene>
<organism evidence="1 2">
    <name type="scientific">Rhododendron molle</name>
    <name type="common">Chinese azalea</name>
    <name type="synonym">Azalea mollis</name>
    <dbReference type="NCBI Taxonomy" id="49168"/>
    <lineage>
        <taxon>Eukaryota</taxon>
        <taxon>Viridiplantae</taxon>
        <taxon>Streptophyta</taxon>
        <taxon>Embryophyta</taxon>
        <taxon>Tracheophyta</taxon>
        <taxon>Spermatophyta</taxon>
        <taxon>Magnoliopsida</taxon>
        <taxon>eudicotyledons</taxon>
        <taxon>Gunneridae</taxon>
        <taxon>Pentapetalae</taxon>
        <taxon>asterids</taxon>
        <taxon>Ericales</taxon>
        <taxon>Ericaceae</taxon>
        <taxon>Ericoideae</taxon>
        <taxon>Rhodoreae</taxon>
        <taxon>Rhododendron</taxon>
    </lineage>
</organism>
<accession>A0ACC0PP24</accession>
<comment type="caution">
    <text evidence="1">The sequence shown here is derived from an EMBL/GenBank/DDBJ whole genome shotgun (WGS) entry which is preliminary data.</text>
</comment>
<dbReference type="Proteomes" id="UP001062846">
    <property type="component" value="Chromosome 2"/>
</dbReference>
<evidence type="ECO:0000313" key="2">
    <source>
        <dbReference type="Proteomes" id="UP001062846"/>
    </source>
</evidence>
<reference evidence="1" key="1">
    <citation type="submission" date="2022-02" db="EMBL/GenBank/DDBJ databases">
        <title>Plant Genome Project.</title>
        <authorList>
            <person name="Zhang R.-G."/>
        </authorList>
    </citation>
    <scope>NUCLEOTIDE SEQUENCE</scope>
    <source>
        <strain evidence="1">AT1</strain>
    </source>
</reference>
<protein>
    <submittedName>
        <fullName evidence="1">Uncharacterized protein</fullName>
    </submittedName>
</protein>
<keyword evidence="2" id="KW-1185">Reference proteome</keyword>